<feature type="region of interest" description="Disordered" evidence="7">
    <location>
        <begin position="1"/>
        <end position="38"/>
    </location>
</feature>
<dbReference type="GO" id="GO:0043565">
    <property type="term" value="F:sequence-specific DNA binding"/>
    <property type="evidence" value="ECO:0007669"/>
    <property type="project" value="TreeGrafter"/>
</dbReference>
<dbReference type="InterPro" id="IPR001138">
    <property type="entry name" value="Zn2Cys6_DnaBD"/>
</dbReference>
<comment type="subcellular location">
    <subcellularLocation>
        <location evidence="1">Nucleus</location>
    </subcellularLocation>
</comment>
<dbReference type="SMART" id="SM00906">
    <property type="entry name" value="Fungal_trans"/>
    <property type="match status" value="1"/>
</dbReference>
<evidence type="ECO:0000256" key="6">
    <source>
        <dbReference type="ARBA" id="ARBA00023242"/>
    </source>
</evidence>
<feature type="region of interest" description="Disordered" evidence="7">
    <location>
        <begin position="83"/>
        <end position="163"/>
    </location>
</feature>
<evidence type="ECO:0000313" key="10">
    <source>
        <dbReference type="EMBL" id="OQE03928.1"/>
    </source>
</evidence>
<keyword evidence="6" id="KW-0539">Nucleus</keyword>
<keyword evidence="2" id="KW-0479">Metal-binding</keyword>
<evidence type="ECO:0000313" key="11">
    <source>
        <dbReference type="Proteomes" id="UP000191612"/>
    </source>
</evidence>
<keyword evidence="11" id="KW-1185">Reference proteome</keyword>
<proteinExistence type="predicted"/>
<evidence type="ECO:0000256" key="2">
    <source>
        <dbReference type="ARBA" id="ARBA00022723"/>
    </source>
</evidence>
<dbReference type="GO" id="GO:0006351">
    <property type="term" value="P:DNA-templated transcription"/>
    <property type="evidence" value="ECO:0007669"/>
    <property type="project" value="InterPro"/>
</dbReference>
<dbReference type="InterPro" id="IPR007219">
    <property type="entry name" value="XnlR_reg_dom"/>
</dbReference>
<feature type="transmembrane region" description="Helical" evidence="8">
    <location>
        <begin position="576"/>
        <end position="597"/>
    </location>
</feature>
<protein>
    <recommendedName>
        <fullName evidence="9">Zn(2)-C6 fungal-type domain-containing protein</fullName>
    </recommendedName>
</protein>
<keyword evidence="8" id="KW-1133">Transmembrane helix</keyword>
<reference evidence="11" key="1">
    <citation type="journal article" date="2017" name="Nat. Microbiol.">
        <title>Global analysis of biosynthetic gene clusters reveals vast potential of secondary metabolite production in Penicillium species.</title>
        <authorList>
            <person name="Nielsen J.C."/>
            <person name="Grijseels S."/>
            <person name="Prigent S."/>
            <person name="Ji B."/>
            <person name="Dainat J."/>
            <person name="Nielsen K.F."/>
            <person name="Frisvad J.C."/>
            <person name="Workman M."/>
            <person name="Nielsen J."/>
        </authorList>
    </citation>
    <scope>NUCLEOTIDE SEQUENCE [LARGE SCALE GENOMIC DNA]</scope>
    <source>
        <strain evidence="11">IBT 29525</strain>
    </source>
</reference>
<evidence type="ECO:0000256" key="8">
    <source>
        <dbReference type="SAM" id="Phobius"/>
    </source>
</evidence>
<feature type="region of interest" description="Disordered" evidence="7">
    <location>
        <begin position="415"/>
        <end position="437"/>
    </location>
</feature>
<name>A0A1V6RQS0_9EURO</name>
<keyword evidence="8" id="KW-0472">Membrane</keyword>
<dbReference type="Gene3D" id="4.10.240.10">
    <property type="entry name" value="Zn(2)-C6 fungal-type DNA-binding domain"/>
    <property type="match status" value="1"/>
</dbReference>
<dbReference type="CDD" id="cd00067">
    <property type="entry name" value="GAL4"/>
    <property type="match status" value="1"/>
</dbReference>
<comment type="caution">
    <text evidence="10">The sequence shown here is derived from an EMBL/GenBank/DDBJ whole genome shotgun (WGS) entry which is preliminary data.</text>
</comment>
<dbReference type="PANTHER" id="PTHR47540:SF3">
    <property type="entry name" value="ZN(II)2CYS6 TRANSCRIPTION FACTOR (EUROFUNG)"/>
    <property type="match status" value="1"/>
</dbReference>
<dbReference type="SUPFAM" id="SSF57701">
    <property type="entry name" value="Zn2/Cys6 DNA-binding domain"/>
    <property type="match status" value="1"/>
</dbReference>
<evidence type="ECO:0000256" key="4">
    <source>
        <dbReference type="ARBA" id="ARBA00023125"/>
    </source>
</evidence>
<feature type="compositionally biased region" description="Acidic residues" evidence="7">
    <location>
        <begin position="422"/>
        <end position="431"/>
    </location>
</feature>
<organism evidence="10 11">
    <name type="scientific">Penicillium solitum</name>
    <dbReference type="NCBI Taxonomy" id="60172"/>
    <lineage>
        <taxon>Eukaryota</taxon>
        <taxon>Fungi</taxon>
        <taxon>Dikarya</taxon>
        <taxon>Ascomycota</taxon>
        <taxon>Pezizomycotina</taxon>
        <taxon>Eurotiomycetes</taxon>
        <taxon>Eurotiomycetidae</taxon>
        <taxon>Eurotiales</taxon>
        <taxon>Aspergillaceae</taxon>
        <taxon>Penicillium</taxon>
    </lineage>
</organism>
<dbReference type="GO" id="GO:0005634">
    <property type="term" value="C:nucleus"/>
    <property type="evidence" value="ECO:0007669"/>
    <property type="project" value="UniProtKB-SubCell"/>
</dbReference>
<keyword evidence="4" id="KW-0238">DNA-binding</keyword>
<sequence>MTTTSVAMQSPRPAIKLNETTSTEPASNKRKASDTLKDGVAHRQKITRACDSCKVKKTRCTGTLPCTRCTRLSLPCRYNAAYSRGLPPDPLPASPSPLSTPTGRRAFEDVDGLTSSPSLQGSGRDSTINDNLLSAPNKNKNQHQHVISSRNSPEPGSTDFEGNYLGPSSGVSFINRVWSRLHQDETTHYPDELQNESSRNTAVFMFGDKPYSNPQEAEFTLPSLEKALELVGIYFDYSMVTYRFVHRGNVEEWTRQVYQNNIGLSNLPVGNMVARTAIVLMIIAVSTLYVEMKPGGMPGGRGERLESERWYAASKYMSSLESGPPRLETIQARLGQCLYLLSSSRANECWYSFGTTMQIVTALGLHRKGPAKASNNGCSHLESELRRRIFWSVYTLDKYLSIMFGRPRLLHDEDIDQQLPEETNDEDLLEEDPMRRTGSTDSMMIASVLHYRLGRILGDISRQLYSINTLSRDSPLETAIRLTSELEKWKETVPPLFNSVHPTSLIPPLCRQSQVLQLAYSHAMIHVTRSFLLNDFTDLSRRPKVPHPMVSSHVQKCIQAAEDIMTITDGLAHQGVLIQSFWFTHYVCFCAVLVIYIHTIQQHRKSLGGSSSVSVSSVGSPNDGDKLRQLFSLAESCQQHLAEATRKNCPSRRYGIILEELRQEVHRQIGSNGVSTETRTHSSNGNDTFYVSGESSQNTDVKSVLYDTQATDFMMPPADLGMNTGDDSGFLESLEGSIWWAQLDSWDFYVVGGQDQDSLEILHHTQECRYEGVPVQIFQTALLEENICFIEEDYAVLGLAQV</sequence>
<dbReference type="InterPro" id="IPR036864">
    <property type="entry name" value="Zn2-C6_fun-type_DNA-bd_sf"/>
</dbReference>
<evidence type="ECO:0000256" key="5">
    <source>
        <dbReference type="ARBA" id="ARBA00023163"/>
    </source>
</evidence>
<feature type="region of interest" description="Disordered" evidence="7">
    <location>
        <begin position="672"/>
        <end position="694"/>
    </location>
</feature>
<feature type="compositionally biased region" description="Polar residues" evidence="7">
    <location>
        <begin position="113"/>
        <end position="155"/>
    </location>
</feature>
<accession>A0A1V6RQS0</accession>
<dbReference type="Pfam" id="PF04082">
    <property type="entry name" value="Fungal_trans"/>
    <property type="match status" value="1"/>
</dbReference>
<dbReference type="GO" id="GO:0008270">
    <property type="term" value="F:zinc ion binding"/>
    <property type="evidence" value="ECO:0007669"/>
    <property type="project" value="InterPro"/>
</dbReference>
<dbReference type="CDD" id="cd12148">
    <property type="entry name" value="fungal_TF_MHR"/>
    <property type="match status" value="1"/>
</dbReference>
<dbReference type="AlphaFoldDB" id="A0A1V6RQS0"/>
<dbReference type="PANTHER" id="PTHR47540">
    <property type="entry name" value="THIAMINE REPRESSIBLE GENES REGULATORY PROTEIN THI5"/>
    <property type="match status" value="1"/>
</dbReference>
<dbReference type="GO" id="GO:0045944">
    <property type="term" value="P:positive regulation of transcription by RNA polymerase II"/>
    <property type="evidence" value="ECO:0007669"/>
    <property type="project" value="TreeGrafter"/>
</dbReference>
<dbReference type="STRING" id="60172.A0A1V6RQS0"/>
<keyword evidence="3" id="KW-0805">Transcription regulation</keyword>
<gene>
    <name evidence="10" type="ORF">PENSOL_c001G03048</name>
</gene>
<keyword evidence="8" id="KW-0812">Transmembrane</keyword>
<feature type="domain" description="Zn(2)-C6 fungal-type" evidence="9">
    <location>
        <begin position="49"/>
        <end position="78"/>
    </location>
</feature>
<evidence type="ECO:0000256" key="1">
    <source>
        <dbReference type="ARBA" id="ARBA00004123"/>
    </source>
</evidence>
<evidence type="ECO:0000256" key="7">
    <source>
        <dbReference type="SAM" id="MobiDB-lite"/>
    </source>
</evidence>
<dbReference type="Pfam" id="PF00172">
    <property type="entry name" value="Zn_clus"/>
    <property type="match status" value="1"/>
</dbReference>
<dbReference type="PROSITE" id="PS00463">
    <property type="entry name" value="ZN2_CY6_FUNGAL_1"/>
    <property type="match status" value="1"/>
</dbReference>
<dbReference type="EMBL" id="MDYO01000001">
    <property type="protein sequence ID" value="OQE03928.1"/>
    <property type="molecule type" value="Genomic_DNA"/>
</dbReference>
<dbReference type="InterPro" id="IPR051711">
    <property type="entry name" value="Stress_Response_Reg"/>
</dbReference>
<evidence type="ECO:0000259" key="9">
    <source>
        <dbReference type="PROSITE" id="PS50048"/>
    </source>
</evidence>
<dbReference type="Proteomes" id="UP000191612">
    <property type="component" value="Unassembled WGS sequence"/>
</dbReference>
<dbReference type="PROSITE" id="PS50048">
    <property type="entry name" value="ZN2_CY6_FUNGAL_2"/>
    <property type="match status" value="1"/>
</dbReference>
<dbReference type="GO" id="GO:0000981">
    <property type="term" value="F:DNA-binding transcription factor activity, RNA polymerase II-specific"/>
    <property type="evidence" value="ECO:0007669"/>
    <property type="project" value="InterPro"/>
</dbReference>
<evidence type="ECO:0000256" key="3">
    <source>
        <dbReference type="ARBA" id="ARBA00023015"/>
    </source>
</evidence>
<dbReference type="SMART" id="SM00066">
    <property type="entry name" value="GAL4"/>
    <property type="match status" value="1"/>
</dbReference>
<keyword evidence="5" id="KW-0804">Transcription</keyword>